<organism evidence="1 2">
    <name type="scientific">Panagrellus redivivus</name>
    <name type="common">Microworm</name>
    <dbReference type="NCBI Taxonomy" id="6233"/>
    <lineage>
        <taxon>Eukaryota</taxon>
        <taxon>Metazoa</taxon>
        <taxon>Ecdysozoa</taxon>
        <taxon>Nematoda</taxon>
        <taxon>Chromadorea</taxon>
        <taxon>Rhabditida</taxon>
        <taxon>Tylenchina</taxon>
        <taxon>Panagrolaimomorpha</taxon>
        <taxon>Panagrolaimoidea</taxon>
        <taxon>Panagrolaimidae</taxon>
        <taxon>Panagrellus</taxon>
    </lineage>
</organism>
<proteinExistence type="predicted"/>
<name>A0A7E4ZRW6_PANRE</name>
<protein>
    <submittedName>
        <fullName evidence="2">Fibronectin type-III domain-containing protein</fullName>
    </submittedName>
</protein>
<dbReference type="WBParaSite" id="Pan_g13497.t1">
    <property type="protein sequence ID" value="Pan_g13497.t1"/>
    <property type="gene ID" value="Pan_g13497"/>
</dbReference>
<evidence type="ECO:0000313" key="2">
    <source>
        <dbReference type="WBParaSite" id="Pan_g13497.t1"/>
    </source>
</evidence>
<dbReference type="Proteomes" id="UP000492821">
    <property type="component" value="Unassembled WGS sequence"/>
</dbReference>
<reference evidence="2" key="2">
    <citation type="submission" date="2020-10" db="UniProtKB">
        <authorList>
            <consortium name="WormBaseParasite"/>
        </authorList>
    </citation>
    <scope>IDENTIFICATION</scope>
</reference>
<reference evidence="1" key="1">
    <citation type="journal article" date="2013" name="Genetics">
        <title>The draft genome and transcriptome of Panagrellus redivivus are shaped by the harsh demands of a free-living lifestyle.</title>
        <authorList>
            <person name="Srinivasan J."/>
            <person name="Dillman A.R."/>
            <person name="Macchietto M.G."/>
            <person name="Heikkinen L."/>
            <person name="Lakso M."/>
            <person name="Fracchia K.M."/>
            <person name="Antoshechkin I."/>
            <person name="Mortazavi A."/>
            <person name="Wong G."/>
            <person name="Sternberg P.W."/>
        </authorList>
    </citation>
    <scope>NUCLEOTIDE SEQUENCE [LARGE SCALE GENOMIC DNA]</scope>
    <source>
        <strain evidence="1">MT8872</strain>
    </source>
</reference>
<evidence type="ECO:0000313" key="1">
    <source>
        <dbReference type="Proteomes" id="UP000492821"/>
    </source>
</evidence>
<sequence length="106" mass="11919">MAFQSAKTSTHAMNTCNVFETYSVNSVPKVPAQLELQVSTSTTQCTVHWHQNNQTEYFNCHVNVSIYIADLQVISDQQWMNVAGCAKTETLHFSSLKYTWSTVPGL</sequence>
<accession>A0A7E4ZRW6</accession>
<keyword evidence="1" id="KW-1185">Reference proteome</keyword>
<dbReference type="AlphaFoldDB" id="A0A7E4ZRW6"/>